<dbReference type="InterPro" id="IPR011009">
    <property type="entry name" value="Kinase-like_dom_sf"/>
</dbReference>
<reference evidence="3 4" key="1">
    <citation type="journal article" date="2020" name="Nature">
        <title>Six reference-quality genomes reveal evolution of bat adaptations.</title>
        <authorList>
            <person name="Jebb D."/>
            <person name="Huang Z."/>
            <person name="Pippel M."/>
            <person name="Hughes G.M."/>
            <person name="Lavrichenko K."/>
            <person name="Devanna P."/>
            <person name="Winkler S."/>
            <person name="Jermiin L.S."/>
            <person name="Skirmuntt E.C."/>
            <person name="Katzourakis A."/>
            <person name="Burkitt-Gray L."/>
            <person name="Ray D.A."/>
            <person name="Sullivan K.A.M."/>
            <person name="Roscito J.G."/>
            <person name="Kirilenko B.M."/>
            <person name="Davalos L.M."/>
            <person name="Corthals A.P."/>
            <person name="Power M.L."/>
            <person name="Jones G."/>
            <person name="Ransome R.D."/>
            <person name="Dechmann D.K.N."/>
            <person name="Locatelli A.G."/>
            <person name="Puechmaille S.J."/>
            <person name="Fedrigo O."/>
            <person name="Jarvis E.D."/>
            <person name="Hiller M."/>
            <person name="Vernes S.C."/>
            <person name="Myers E.W."/>
            <person name="Teeling E.C."/>
        </authorList>
    </citation>
    <scope>NUCLEOTIDE SEQUENCE [LARGE SCALE GENOMIC DNA]</scope>
    <source>
        <strain evidence="3">MRhiFer1</strain>
        <tissue evidence="3">Lung</tissue>
    </source>
</reference>
<accession>A0A7J7R0V1</accession>
<feature type="domain" description="ABC1 atypical kinase-like" evidence="2">
    <location>
        <begin position="171"/>
        <end position="311"/>
    </location>
</feature>
<dbReference type="Proteomes" id="UP000585614">
    <property type="component" value="Unassembled WGS sequence"/>
</dbReference>
<dbReference type="Pfam" id="PF03109">
    <property type="entry name" value="ABC1"/>
    <property type="match status" value="1"/>
</dbReference>
<dbReference type="CDD" id="cd13969">
    <property type="entry name" value="ADCK1-like"/>
    <property type="match status" value="1"/>
</dbReference>
<dbReference type="GO" id="GO:0016301">
    <property type="term" value="F:kinase activity"/>
    <property type="evidence" value="ECO:0007669"/>
    <property type="project" value="UniProtKB-KW"/>
</dbReference>
<keyword evidence="3" id="KW-0808">Transferase</keyword>
<evidence type="ECO:0000313" key="4">
    <source>
        <dbReference type="Proteomes" id="UP000585614"/>
    </source>
</evidence>
<dbReference type="PANTHER" id="PTHR43173">
    <property type="entry name" value="ABC1 FAMILY PROTEIN"/>
    <property type="match status" value="1"/>
</dbReference>
<dbReference type="InterPro" id="IPR004147">
    <property type="entry name" value="ABC1_dom"/>
</dbReference>
<evidence type="ECO:0000313" key="3">
    <source>
        <dbReference type="EMBL" id="KAF6269653.1"/>
    </source>
</evidence>
<dbReference type="InterPro" id="IPR045307">
    <property type="entry name" value="ADCK1_dom"/>
</dbReference>
<evidence type="ECO:0000256" key="1">
    <source>
        <dbReference type="ARBA" id="ARBA00009670"/>
    </source>
</evidence>
<dbReference type="AlphaFoldDB" id="A0A7J7R0V1"/>
<dbReference type="SUPFAM" id="SSF56112">
    <property type="entry name" value="Protein kinase-like (PK-like)"/>
    <property type="match status" value="1"/>
</dbReference>
<sequence length="553" mass="63480">MWRPSQLCHFYSVLRHSRPKLQPSPAAVLRRKLRAPPARWFWRPQPLWRKVLSATAMGVPLLLGARYFTAEPQEKRRMRLVADGAGRFCRSLRVGLKISLDYWWCTNVLLRGVEENSPGYLEVMSACHQRAADALVAGAISNGGLYVKLGQGLCSFNHLLPPEYIRTLRVLEDRALTRGFQEVDELFLEDFQAPPHKLFQEFDYQPIAAASLAQVHRARLHDGTTVAVKVQYIDLRDRFDGDIHTLELLLRLVEFMHPSFGFSWVLQDLKGTLAEELDFENEGRNAERCAQDLKQFHYIVVPRVHWDTSSKIAEKLIQAFAEQIFYTGFIHSDPHPGNVLVRKGPDGKAQLVLLDHGLYQFLDKKDRSALCQLWRAIILRDDAAMKAHAAALGVQDYFLFSEVLMQRPVRLGRLWRSHLLSREEAAYMQAMAREHFEDIMAVLKALPRPMLLVLRNVNTVRAINTALGAPVDRYFLMAKSAVRGWSRLAGEAQPSVHRTSLRRHARVVWETLKFEVALRLETLSMRLTVLLVRVLAYLGLMPNTEELYQYLET</sequence>
<organism evidence="3 4">
    <name type="scientific">Rhinolophus ferrumequinum</name>
    <name type="common">Greater horseshoe bat</name>
    <dbReference type="NCBI Taxonomy" id="59479"/>
    <lineage>
        <taxon>Eukaryota</taxon>
        <taxon>Metazoa</taxon>
        <taxon>Chordata</taxon>
        <taxon>Craniata</taxon>
        <taxon>Vertebrata</taxon>
        <taxon>Euteleostomi</taxon>
        <taxon>Mammalia</taxon>
        <taxon>Eutheria</taxon>
        <taxon>Laurasiatheria</taxon>
        <taxon>Chiroptera</taxon>
        <taxon>Yinpterochiroptera</taxon>
        <taxon>Rhinolophoidea</taxon>
        <taxon>Rhinolophidae</taxon>
        <taxon>Rhinolophinae</taxon>
        <taxon>Rhinolophus</taxon>
    </lineage>
</organism>
<comment type="caution">
    <text evidence="3">The sequence shown here is derived from an EMBL/GenBank/DDBJ whole genome shotgun (WGS) entry which is preliminary data.</text>
</comment>
<evidence type="ECO:0000259" key="2">
    <source>
        <dbReference type="Pfam" id="PF03109"/>
    </source>
</evidence>
<proteinExistence type="inferred from homology"/>
<gene>
    <name evidence="3" type="ORF">mRhiFer1_000335</name>
</gene>
<dbReference type="EMBL" id="JACAGC010000035">
    <property type="protein sequence ID" value="KAF6269653.1"/>
    <property type="molecule type" value="Genomic_DNA"/>
</dbReference>
<dbReference type="PANTHER" id="PTHR43173:SF28">
    <property type="entry name" value="AARF DOMAIN CONTAINING KINASE 5"/>
    <property type="match status" value="1"/>
</dbReference>
<protein>
    <submittedName>
        <fullName evidence="3">AarF domain containing kinase 5</fullName>
    </submittedName>
</protein>
<comment type="similarity">
    <text evidence="1">Belongs to the protein kinase superfamily. ADCK protein kinase family.</text>
</comment>
<keyword evidence="3" id="KW-0418">Kinase</keyword>
<name>A0A7J7R0V1_RHIFE</name>
<dbReference type="InterPro" id="IPR051130">
    <property type="entry name" value="Mito_struct-func_regulator"/>
</dbReference>